<comment type="similarity">
    <text evidence="1">Belongs to the ustYa family.</text>
</comment>
<evidence type="ECO:0000256" key="1">
    <source>
        <dbReference type="ARBA" id="ARBA00035112"/>
    </source>
</evidence>
<sequence length="112" mass="13113">MTAAFDHSYMGEPGHALDEAWENLYKFGTNDLSTDHRHLVKEAQETSGHRNYIVTLNVFHQLHCLNGLRKLGRPDYYKRPGRRDEAGLMDFYEHVGEFRRSRRPSRIGSSEY</sequence>
<gene>
    <name evidence="2" type="ORF">PGQ11_013442</name>
</gene>
<protein>
    <submittedName>
        <fullName evidence="2">Uncharacterized protein</fullName>
    </submittedName>
</protein>
<comment type="caution">
    <text evidence="2">The sequence shown here is derived from an EMBL/GenBank/DDBJ whole genome shotgun (WGS) entry which is preliminary data.</text>
</comment>
<dbReference type="InterPro" id="IPR021765">
    <property type="entry name" value="UstYa-like"/>
</dbReference>
<name>A0ABR2HPR0_9PEZI</name>
<evidence type="ECO:0000313" key="2">
    <source>
        <dbReference type="EMBL" id="KAK8850963.1"/>
    </source>
</evidence>
<dbReference type="Pfam" id="PF11807">
    <property type="entry name" value="UstYa"/>
    <property type="match status" value="1"/>
</dbReference>
<organism evidence="2 3">
    <name type="scientific">Apiospora arundinis</name>
    <dbReference type="NCBI Taxonomy" id="335852"/>
    <lineage>
        <taxon>Eukaryota</taxon>
        <taxon>Fungi</taxon>
        <taxon>Dikarya</taxon>
        <taxon>Ascomycota</taxon>
        <taxon>Pezizomycotina</taxon>
        <taxon>Sordariomycetes</taxon>
        <taxon>Xylariomycetidae</taxon>
        <taxon>Amphisphaeriales</taxon>
        <taxon>Apiosporaceae</taxon>
        <taxon>Apiospora</taxon>
    </lineage>
</organism>
<reference evidence="2 3" key="1">
    <citation type="journal article" date="2024" name="IMA Fungus">
        <title>Apiospora arundinis, a panoply of carbohydrate-active enzymes and secondary metabolites.</title>
        <authorList>
            <person name="Sorensen T."/>
            <person name="Petersen C."/>
            <person name="Muurmann A.T."/>
            <person name="Christiansen J.V."/>
            <person name="Brundto M.L."/>
            <person name="Overgaard C.K."/>
            <person name="Boysen A.T."/>
            <person name="Wollenberg R.D."/>
            <person name="Larsen T.O."/>
            <person name="Sorensen J.L."/>
            <person name="Nielsen K.L."/>
            <person name="Sondergaard T.E."/>
        </authorList>
    </citation>
    <scope>NUCLEOTIDE SEQUENCE [LARGE SCALE GENOMIC DNA]</scope>
    <source>
        <strain evidence="2 3">AAU 773</strain>
    </source>
</reference>
<accession>A0ABR2HPR0</accession>
<keyword evidence="3" id="KW-1185">Reference proteome</keyword>
<dbReference type="EMBL" id="JAPCWZ010000009">
    <property type="protein sequence ID" value="KAK8850963.1"/>
    <property type="molecule type" value="Genomic_DNA"/>
</dbReference>
<proteinExistence type="inferred from homology"/>
<evidence type="ECO:0000313" key="3">
    <source>
        <dbReference type="Proteomes" id="UP001390339"/>
    </source>
</evidence>
<dbReference type="Proteomes" id="UP001390339">
    <property type="component" value="Unassembled WGS sequence"/>
</dbReference>